<dbReference type="AlphaFoldDB" id="A0AAD4BRR8"/>
<proteinExistence type="predicted"/>
<protein>
    <submittedName>
        <fullName evidence="1">Uncharacterized protein</fullName>
    </submittedName>
</protein>
<reference evidence="1" key="2">
    <citation type="journal article" date="2020" name="Nat. Commun.">
        <title>Large-scale genome sequencing of mycorrhizal fungi provides insights into the early evolution of symbiotic traits.</title>
        <authorList>
            <person name="Miyauchi S."/>
            <person name="Kiss E."/>
            <person name="Kuo A."/>
            <person name="Drula E."/>
            <person name="Kohler A."/>
            <person name="Sanchez-Garcia M."/>
            <person name="Morin E."/>
            <person name="Andreopoulos B."/>
            <person name="Barry K.W."/>
            <person name="Bonito G."/>
            <person name="Buee M."/>
            <person name="Carver A."/>
            <person name="Chen C."/>
            <person name="Cichocki N."/>
            <person name="Clum A."/>
            <person name="Culley D."/>
            <person name="Crous P.W."/>
            <person name="Fauchery L."/>
            <person name="Girlanda M."/>
            <person name="Hayes R.D."/>
            <person name="Keri Z."/>
            <person name="LaButti K."/>
            <person name="Lipzen A."/>
            <person name="Lombard V."/>
            <person name="Magnuson J."/>
            <person name="Maillard F."/>
            <person name="Murat C."/>
            <person name="Nolan M."/>
            <person name="Ohm R.A."/>
            <person name="Pangilinan J."/>
            <person name="Pereira M.F."/>
            <person name="Perotto S."/>
            <person name="Peter M."/>
            <person name="Pfister S."/>
            <person name="Riley R."/>
            <person name="Sitrit Y."/>
            <person name="Stielow J.B."/>
            <person name="Szollosi G."/>
            <person name="Zifcakova L."/>
            <person name="Stursova M."/>
            <person name="Spatafora J.W."/>
            <person name="Tedersoo L."/>
            <person name="Vaario L.M."/>
            <person name="Yamada A."/>
            <person name="Yan M."/>
            <person name="Wang P."/>
            <person name="Xu J."/>
            <person name="Bruns T."/>
            <person name="Baldrian P."/>
            <person name="Vilgalys R."/>
            <person name="Dunand C."/>
            <person name="Henrissat B."/>
            <person name="Grigoriev I.V."/>
            <person name="Hibbett D."/>
            <person name="Nagy L.G."/>
            <person name="Martin F.M."/>
        </authorList>
    </citation>
    <scope>NUCLEOTIDE SEQUENCE</scope>
    <source>
        <strain evidence="1">BED1</strain>
    </source>
</reference>
<keyword evidence="2" id="KW-1185">Reference proteome</keyword>
<organism evidence="1 2">
    <name type="scientific">Boletus edulis BED1</name>
    <dbReference type="NCBI Taxonomy" id="1328754"/>
    <lineage>
        <taxon>Eukaryota</taxon>
        <taxon>Fungi</taxon>
        <taxon>Dikarya</taxon>
        <taxon>Basidiomycota</taxon>
        <taxon>Agaricomycotina</taxon>
        <taxon>Agaricomycetes</taxon>
        <taxon>Agaricomycetidae</taxon>
        <taxon>Boletales</taxon>
        <taxon>Boletineae</taxon>
        <taxon>Boletaceae</taxon>
        <taxon>Boletoideae</taxon>
        <taxon>Boletus</taxon>
    </lineage>
</organism>
<reference evidence="1" key="1">
    <citation type="submission" date="2019-10" db="EMBL/GenBank/DDBJ databases">
        <authorList>
            <consortium name="DOE Joint Genome Institute"/>
            <person name="Kuo A."/>
            <person name="Miyauchi S."/>
            <person name="Kiss E."/>
            <person name="Drula E."/>
            <person name="Kohler A."/>
            <person name="Sanchez-Garcia M."/>
            <person name="Andreopoulos B."/>
            <person name="Barry K.W."/>
            <person name="Bonito G."/>
            <person name="Buee M."/>
            <person name="Carver A."/>
            <person name="Chen C."/>
            <person name="Cichocki N."/>
            <person name="Clum A."/>
            <person name="Culley D."/>
            <person name="Crous P.W."/>
            <person name="Fauchery L."/>
            <person name="Girlanda M."/>
            <person name="Hayes R."/>
            <person name="Keri Z."/>
            <person name="LaButti K."/>
            <person name="Lipzen A."/>
            <person name="Lombard V."/>
            <person name="Magnuson J."/>
            <person name="Maillard F."/>
            <person name="Morin E."/>
            <person name="Murat C."/>
            <person name="Nolan M."/>
            <person name="Ohm R."/>
            <person name="Pangilinan J."/>
            <person name="Pereira M."/>
            <person name="Perotto S."/>
            <person name="Peter M."/>
            <person name="Riley R."/>
            <person name="Sitrit Y."/>
            <person name="Stielow B."/>
            <person name="Szollosi G."/>
            <person name="Zifcakova L."/>
            <person name="Stursova M."/>
            <person name="Spatafora J.W."/>
            <person name="Tedersoo L."/>
            <person name="Vaario L.-M."/>
            <person name="Yamada A."/>
            <person name="Yan M."/>
            <person name="Wang P."/>
            <person name="Xu J."/>
            <person name="Bruns T."/>
            <person name="Baldrian P."/>
            <person name="Vilgalys R."/>
            <person name="Henrissat B."/>
            <person name="Grigoriev I.V."/>
            <person name="Hibbett D."/>
            <person name="Nagy L.G."/>
            <person name="Martin F.M."/>
        </authorList>
    </citation>
    <scope>NUCLEOTIDE SEQUENCE</scope>
    <source>
        <strain evidence="1">BED1</strain>
    </source>
</reference>
<accession>A0AAD4BRR8</accession>
<name>A0AAD4BRR8_BOLED</name>
<comment type="caution">
    <text evidence="1">The sequence shown here is derived from an EMBL/GenBank/DDBJ whole genome shotgun (WGS) entry which is preliminary data.</text>
</comment>
<sequence length="82" mass="8797">MNSHLGVSLTNEMESLVPRPSNPITQTAVTVVPSVSQSHLQRTSRTGMTTSFSASAVLVVTPEEQLKAKVSRKNVCSRQTGD</sequence>
<gene>
    <name evidence="1" type="ORF">L210DRAFT_3545673</name>
</gene>
<dbReference type="Proteomes" id="UP001194468">
    <property type="component" value="Unassembled WGS sequence"/>
</dbReference>
<evidence type="ECO:0000313" key="2">
    <source>
        <dbReference type="Proteomes" id="UP001194468"/>
    </source>
</evidence>
<evidence type="ECO:0000313" key="1">
    <source>
        <dbReference type="EMBL" id="KAF8438192.1"/>
    </source>
</evidence>
<dbReference type="EMBL" id="WHUW01000017">
    <property type="protein sequence ID" value="KAF8438192.1"/>
    <property type="molecule type" value="Genomic_DNA"/>
</dbReference>